<protein>
    <submittedName>
        <fullName evidence="1">Uncharacterized protein</fullName>
    </submittedName>
</protein>
<comment type="caution">
    <text evidence="1">The sequence shown here is derived from an EMBL/GenBank/DDBJ whole genome shotgun (WGS) entry which is preliminary data.</text>
</comment>
<dbReference type="Proteomes" id="UP001066276">
    <property type="component" value="Chromosome 4_1"/>
</dbReference>
<name>A0AAV7T1K2_PLEWA</name>
<dbReference type="AlphaFoldDB" id="A0AAV7T1K2"/>
<feature type="non-terminal residue" evidence="1">
    <location>
        <position position="119"/>
    </location>
</feature>
<proteinExistence type="predicted"/>
<evidence type="ECO:0000313" key="1">
    <source>
        <dbReference type="EMBL" id="KAJ1170085.1"/>
    </source>
</evidence>
<accession>A0AAV7T1K2</accession>
<gene>
    <name evidence="1" type="ORF">NDU88_001966</name>
</gene>
<keyword evidence="2" id="KW-1185">Reference proteome</keyword>
<evidence type="ECO:0000313" key="2">
    <source>
        <dbReference type="Proteomes" id="UP001066276"/>
    </source>
</evidence>
<feature type="non-terminal residue" evidence="1">
    <location>
        <position position="1"/>
    </location>
</feature>
<organism evidence="1 2">
    <name type="scientific">Pleurodeles waltl</name>
    <name type="common">Iberian ribbed newt</name>
    <dbReference type="NCBI Taxonomy" id="8319"/>
    <lineage>
        <taxon>Eukaryota</taxon>
        <taxon>Metazoa</taxon>
        <taxon>Chordata</taxon>
        <taxon>Craniata</taxon>
        <taxon>Vertebrata</taxon>
        <taxon>Euteleostomi</taxon>
        <taxon>Amphibia</taxon>
        <taxon>Batrachia</taxon>
        <taxon>Caudata</taxon>
        <taxon>Salamandroidea</taxon>
        <taxon>Salamandridae</taxon>
        <taxon>Pleurodelinae</taxon>
        <taxon>Pleurodeles</taxon>
    </lineage>
</organism>
<dbReference type="EMBL" id="JANPWB010000007">
    <property type="protein sequence ID" value="KAJ1170085.1"/>
    <property type="molecule type" value="Genomic_DNA"/>
</dbReference>
<reference evidence="1" key="1">
    <citation type="journal article" date="2022" name="bioRxiv">
        <title>Sequencing and chromosome-scale assembly of the giantPleurodeles waltlgenome.</title>
        <authorList>
            <person name="Brown T."/>
            <person name="Elewa A."/>
            <person name="Iarovenko S."/>
            <person name="Subramanian E."/>
            <person name="Araus A.J."/>
            <person name="Petzold A."/>
            <person name="Susuki M."/>
            <person name="Suzuki K.-i.T."/>
            <person name="Hayashi T."/>
            <person name="Toyoda A."/>
            <person name="Oliveira C."/>
            <person name="Osipova E."/>
            <person name="Leigh N.D."/>
            <person name="Simon A."/>
            <person name="Yun M.H."/>
        </authorList>
    </citation>
    <scope>NUCLEOTIDE SEQUENCE</scope>
    <source>
        <strain evidence="1">20211129_DDA</strain>
        <tissue evidence="1">Liver</tissue>
    </source>
</reference>
<sequence>RGADYGQQSFYPLPPDPASCARRNEIRSLTHNRERRGIRLNQSRTFRAGRSSRRRAVPRVKRARVIETPTSRKFPRSLFKQESLGATGWVCVKFQMCSRTLVMHRCTVTKYSFEKLIFR</sequence>